<dbReference type="PANTHER" id="PTHR42693:SF42">
    <property type="entry name" value="ARYLSULFATASE G"/>
    <property type="match status" value="1"/>
</dbReference>
<keyword evidence="10" id="KW-1185">Reference proteome</keyword>
<dbReference type="InterPro" id="IPR000917">
    <property type="entry name" value="Sulfatase_N"/>
</dbReference>
<comment type="caution">
    <text evidence="9">The sequence shown here is derived from an EMBL/GenBank/DDBJ whole genome shotgun (WGS) entry which is preliminary data.</text>
</comment>
<evidence type="ECO:0000256" key="7">
    <source>
        <dbReference type="SAM" id="MobiDB-lite"/>
    </source>
</evidence>
<evidence type="ECO:0000313" key="9">
    <source>
        <dbReference type="EMBL" id="MBP2356083.1"/>
    </source>
</evidence>
<dbReference type="Pfam" id="PF00884">
    <property type="entry name" value="Sulfatase"/>
    <property type="match status" value="1"/>
</dbReference>
<keyword evidence="4" id="KW-0732">Signal</keyword>
<keyword evidence="5" id="KW-0378">Hydrolase</keyword>
<comment type="cofactor">
    <cofactor evidence="1">
        <name>Ca(2+)</name>
        <dbReference type="ChEBI" id="CHEBI:29108"/>
    </cofactor>
</comment>
<dbReference type="PANTHER" id="PTHR42693">
    <property type="entry name" value="ARYLSULFATASE FAMILY MEMBER"/>
    <property type="match status" value="1"/>
</dbReference>
<evidence type="ECO:0000259" key="8">
    <source>
        <dbReference type="Pfam" id="PF00884"/>
    </source>
</evidence>
<dbReference type="InterPro" id="IPR050738">
    <property type="entry name" value="Sulfatase"/>
</dbReference>
<evidence type="ECO:0000256" key="3">
    <source>
        <dbReference type="ARBA" id="ARBA00022723"/>
    </source>
</evidence>
<evidence type="ECO:0000256" key="4">
    <source>
        <dbReference type="ARBA" id="ARBA00022729"/>
    </source>
</evidence>
<evidence type="ECO:0000256" key="5">
    <source>
        <dbReference type="ARBA" id="ARBA00022801"/>
    </source>
</evidence>
<feature type="domain" description="Sulfatase N-terminal" evidence="8">
    <location>
        <begin position="41"/>
        <end position="149"/>
    </location>
</feature>
<evidence type="ECO:0000256" key="2">
    <source>
        <dbReference type="ARBA" id="ARBA00008779"/>
    </source>
</evidence>
<feature type="region of interest" description="Disordered" evidence="7">
    <location>
        <begin position="261"/>
        <end position="281"/>
    </location>
</feature>
<sequence>MAAQTARAETLGRGADRDIEIGEPLPYWNTTGARVRRRRLQGNPTYAAMISNLDTNVGRVADALRRNAILDDTVVVFTSDNGGLHSNSAPTSNEPLSEGKGWLEEGGLRVPMIIKPACLRDRDAVQGGTTVHTPVSGLDLFPTLLELSGLSQLPERHLDGRSLAGLMTHPGPDIDELSRRALFWHFPHYNYGGASPCSAVRRGRWKLMRRYETATESLFELTSDPGETLNLAATEVSHRADLGRLLDDWLRDVHALVPRPNPSRQFDEYDVGSDGTTYERP</sequence>
<reference evidence="9 10" key="1">
    <citation type="submission" date="2021-03" db="EMBL/GenBank/DDBJ databases">
        <title>Sequencing the genomes of 1000 actinobacteria strains.</title>
        <authorList>
            <person name="Klenk H.-P."/>
        </authorList>
    </citation>
    <scope>NUCLEOTIDE SEQUENCE [LARGE SCALE GENOMIC DNA]</scope>
    <source>
        <strain evidence="9 10">DSM 18824</strain>
    </source>
</reference>
<gene>
    <name evidence="9" type="ORF">JOF29_007193</name>
</gene>
<protein>
    <submittedName>
        <fullName evidence="9">Arylsulfatase A-like enzyme</fullName>
    </submittedName>
</protein>
<name>A0ABS4UWQ3_9ACTN</name>
<organism evidence="9 10">
    <name type="scientific">Kribbella aluminosa</name>
    <dbReference type="NCBI Taxonomy" id="416017"/>
    <lineage>
        <taxon>Bacteria</taxon>
        <taxon>Bacillati</taxon>
        <taxon>Actinomycetota</taxon>
        <taxon>Actinomycetes</taxon>
        <taxon>Propionibacteriales</taxon>
        <taxon>Kribbellaceae</taxon>
        <taxon>Kribbella</taxon>
    </lineage>
</organism>
<evidence type="ECO:0000256" key="1">
    <source>
        <dbReference type="ARBA" id="ARBA00001913"/>
    </source>
</evidence>
<dbReference type="Proteomes" id="UP000755585">
    <property type="component" value="Unassembled WGS sequence"/>
</dbReference>
<accession>A0ABS4UWQ3</accession>
<dbReference type="InterPro" id="IPR017850">
    <property type="entry name" value="Alkaline_phosphatase_core_sf"/>
</dbReference>
<comment type="similarity">
    <text evidence="2">Belongs to the sulfatase family.</text>
</comment>
<dbReference type="SUPFAM" id="SSF53649">
    <property type="entry name" value="Alkaline phosphatase-like"/>
    <property type="match status" value="1"/>
</dbReference>
<dbReference type="Gene3D" id="3.40.720.10">
    <property type="entry name" value="Alkaline Phosphatase, subunit A"/>
    <property type="match status" value="1"/>
</dbReference>
<proteinExistence type="inferred from homology"/>
<dbReference type="EMBL" id="JAGINT010000002">
    <property type="protein sequence ID" value="MBP2356083.1"/>
    <property type="molecule type" value="Genomic_DNA"/>
</dbReference>
<evidence type="ECO:0000256" key="6">
    <source>
        <dbReference type="ARBA" id="ARBA00022837"/>
    </source>
</evidence>
<keyword evidence="3" id="KW-0479">Metal-binding</keyword>
<keyword evidence="6" id="KW-0106">Calcium</keyword>
<evidence type="ECO:0000313" key="10">
    <source>
        <dbReference type="Proteomes" id="UP000755585"/>
    </source>
</evidence>